<evidence type="ECO:0000256" key="3">
    <source>
        <dbReference type="ARBA" id="ARBA00022692"/>
    </source>
</evidence>
<accession>A0A345NSR4</accession>
<feature type="transmembrane region" description="Helical" evidence="6">
    <location>
        <begin position="27"/>
        <end position="45"/>
    </location>
</feature>
<dbReference type="Gene3D" id="1.20.1720.10">
    <property type="entry name" value="Multidrug resistance protein D"/>
    <property type="match status" value="1"/>
</dbReference>
<gene>
    <name evidence="8" type="ORF">DV701_11435</name>
</gene>
<evidence type="ECO:0000313" key="9">
    <source>
        <dbReference type="Proteomes" id="UP000253790"/>
    </source>
</evidence>
<evidence type="ECO:0000256" key="4">
    <source>
        <dbReference type="ARBA" id="ARBA00022989"/>
    </source>
</evidence>
<dbReference type="InterPro" id="IPR036259">
    <property type="entry name" value="MFS_trans_sf"/>
</dbReference>
<dbReference type="GO" id="GO:0005886">
    <property type="term" value="C:plasma membrane"/>
    <property type="evidence" value="ECO:0007669"/>
    <property type="project" value="UniProtKB-SubCell"/>
</dbReference>
<feature type="transmembrane region" description="Helical" evidence="6">
    <location>
        <begin position="291"/>
        <end position="316"/>
    </location>
</feature>
<dbReference type="AlphaFoldDB" id="A0A345NSR4"/>
<dbReference type="KEGG" id="orn:DV701_11435"/>
<keyword evidence="2" id="KW-0813">Transport</keyword>
<feature type="domain" description="Major facilitator superfamily (MFS) profile" evidence="7">
    <location>
        <begin position="1"/>
        <end position="514"/>
    </location>
</feature>
<dbReference type="EMBL" id="CP031229">
    <property type="protein sequence ID" value="AXH98072.1"/>
    <property type="molecule type" value="Genomic_DNA"/>
</dbReference>
<evidence type="ECO:0000256" key="6">
    <source>
        <dbReference type="SAM" id="Phobius"/>
    </source>
</evidence>
<protein>
    <submittedName>
        <fullName evidence="8">MFS transporter</fullName>
    </submittedName>
</protein>
<feature type="transmembrane region" description="Helical" evidence="6">
    <location>
        <begin position="256"/>
        <end position="279"/>
    </location>
</feature>
<feature type="transmembrane region" description="Helical" evidence="6">
    <location>
        <begin position="82"/>
        <end position="103"/>
    </location>
</feature>
<comment type="subcellular location">
    <subcellularLocation>
        <location evidence="1">Cell membrane</location>
        <topology evidence="1">Multi-pass membrane protein</topology>
    </subcellularLocation>
</comment>
<feature type="transmembrane region" description="Helical" evidence="6">
    <location>
        <begin position="115"/>
        <end position="133"/>
    </location>
</feature>
<keyword evidence="9" id="KW-1185">Reference proteome</keyword>
<dbReference type="PANTHER" id="PTHR42718">
    <property type="entry name" value="MAJOR FACILITATOR SUPERFAMILY MULTIDRUG TRANSPORTER MFSC"/>
    <property type="match status" value="1"/>
</dbReference>
<dbReference type="Gene3D" id="1.20.1250.20">
    <property type="entry name" value="MFS general substrate transporter like domains"/>
    <property type="match status" value="1"/>
</dbReference>
<evidence type="ECO:0000313" key="8">
    <source>
        <dbReference type="EMBL" id="AXH98072.1"/>
    </source>
</evidence>
<dbReference type="InterPro" id="IPR020846">
    <property type="entry name" value="MFS_dom"/>
</dbReference>
<dbReference type="CDD" id="cd17321">
    <property type="entry name" value="MFS_MMR_MDR_like"/>
    <property type="match status" value="1"/>
</dbReference>
<proteinExistence type="predicted"/>
<feature type="transmembrane region" description="Helical" evidence="6">
    <location>
        <begin position="57"/>
        <end position="76"/>
    </location>
</feature>
<dbReference type="GO" id="GO:0022857">
    <property type="term" value="F:transmembrane transporter activity"/>
    <property type="evidence" value="ECO:0007669"/>
    <property type="project" value="InterPro"/>
</dbReference>
<sequence>MIILDGTIVGVALPAIIDDLDLHLTQAQWVNSLYSMVFAALLLASGRLGDRIGRRRLLVVGVVMFVVGSVLAGLAGGGSSLIAARALQGVGGALVLPATLSTVNATFRGKDRATAFGIWGAVMAGTAAVGPLLGGWLTTVASWRWIFYVNVPVGLAVLLGALLLVPETKGARGGRGLDVDGLLTSGIGMALLVFGMIEATALGWWTPKADFTVLGLTWPVTAPVSPVPVALAVGVLFLLLFVRWEMHRARVGRSALLDLTLFSVPTFTWGNLTATAVAAGEFALVFVLPLYLVNAAGLTIMQAGLVLAAMAFGAFVSGASARPLAQRWSPASVVVGGLALELAGLVVLALLARPDLAIWMMIAPLVVYGLGLGLASAQLTSTVLRDVPAAQSGSASATQSTARQVGAAVGSAICGTALAAGLGWLLPGALADLPHLDPATADQLQSTVVSSAGGVIPMVRAGTGPFASLGSAGPEVARTLADVFGQATGVAVAVAALLLALGLVGALRVAVVARREV</sequence>
<reference evidence="8 9" key="1">
    <citation type="submission" date="2018-07" db="EMBL/GenBank/DDBJ databases">
        <title>Complete genome sequencing of Ornithinimicrobium sp. AMA3305.</title>
        <authorList>
            <person name="Bae J.-W."/>
        </authorList>
    </citation>
    <scope>NUCLEOTIDE SEQUENCE [LARGE SCALE GENOMIC DNA]</scope>
    <source>
        <strain evidence="8 9">AMA3305</strain>
    </source>
</reference>
<dbReference type="SUPFAM" id="SSF103473">
    <property type="entry name" value="MFS general substrate transporter"/>
    <property type="match status" value="2"/>
</dbReference>
<keyword evidence="4 6" id="KW-1133">Transmembrane helix</keyword>
<dbReference type="PANTHER" id="PTHR42718:SF9">
    <property type="entry name" value="MAJOR FACILITATOR SUPERFAMILY MULTIDRUG TRANSPORTER MFSC"/>
    <property type="match status" value="1"/>
</dbReference>
<evidence type="ECO:0000256" key="1">
    <source>
        <dbReference type="ARBA" id="ARBA00004651"/>
    </source>
</evidence>
<feature type="transmembrane region" description="Helical" evidence="6">
    <location>
        <begin position="490"/>
        <end position="511"/>
    </location>
</feature>
<feature type="transmembrane region" description="Helical" evidence="6">
    <location>
        <begin position="186"/>
        <end position="205"/>
    </location>
</feature>
<dbReference type="Pfam" id="PF07690">
    <property type="entry name" value="MFS_1"/>
    <property type="match status" value="1"/>
</dbReference>
<dbReference type="InterPro" id="IPR011701">
    <property type="entry name" value="MFS"/>
</dbReference>
<name>A0A345NSR4_9MICO</name>
<evidence type="ECO:0000256" key="2">
    <source>
        <dbReference type="ARBA" id="ARBA00022448"/>
    </source>
</evidence>
<dbReference type="Proteomes" id="UP000253790">
    <property type="component" value="Chromosome"/>
</dbReference>
<keyword evidence="3 6" id="KW-0812">Transmembrane</keyword>
<dbReference type="OrthoDB" id="9781469at2"/>
<dbReference type="PROSITE" id="PS50850">
    <property type="entry name" value="MFS"/>
    <property type="match status" value="1"/>
</dbReference>
<feature type="transmembrane region" description="Helical" evidence="6">
    <location>
        <begin position="145"/>
        <end position="165"/>
    </location>
</feature>
<dbReference type="PRINTS" id="PR01036">
    <property type="entry name" value="TCRTETB"/>
</dbReference>
<evidence type="ECO:0000256" key="5">
    <source>
        <dbReference type="ARBA" id="ARBA00023136"/>
    </source>
</evidence>
<feature type="transmembrane region" description="Helical" evidence="6">
    <location>
        <begin position="358"/>
        <end position="384"/>
    </location>
</feature>
<feature type="transmembrane region" description="Helical" evidence="6">
    <location>
        <begin position="405"/>
        <end position="426"/>
    </location>
</feature>
<evidence type="ECO:0000259" key="7">
    <source>
        <dbReference type="PROSITE" id="PS50850"/>
    </source>
</evidence>
<feature type="transmembrane region" description="Helical" evidence="6">
    <location>
        <begin position="328"/>
        <end position="352"/>
    </location>
</feature>
<organism evidence="8 9">
    <name type="scientific">Ornithinimicrobium avium</name>
    <dbReference type="NCBI Taxonomy" id="2283195"/>
    <lineage>
        <taxon>Bacteria</taxon>
        <taxon>Bacillati</taxon>
        <taxon>Actinomycetota</taxon>
        <taxon>Actinomycetes</taxon>
        <taxon>Micrococcales</taxon>
        <taxon>Ornithinimicrobiaceae</taxon>
        <taxon>Ornithinimicrobium</taxon>
    </lineage>
</organism>
<keyword evidence="5 6" id="KW-0472">Membrane</keyword>
<feature type="transmembrane region" description="Helical" evidence="6">
    <location>
        <begin position="225"/>
        <end position="244"/>
    </location>
</feature>